<dbReference type="OrthoDB" id="627992at2"/>
<dbReference type="Pfam" id="PF13687">
    <property type="entry name" value="DUF4153"/>
    <property type="match status" value="1"/>
</dbReference>
<feature type="transmembrane region" description="Helical" evidence="1">
    <location>
        <begin position="340"/>
        <end position="357"/>
    </location>
</feature>
<gene>
    <name evidence="2" type="ORF">CDL10_02635</name>
</gene>
<keyword evidence="3" id="KW-1185">Reference proteome</keyword>
<feature type="transmembrane region" description="Helical" evidence="1">
    <location>
        <begin position="134"/>
        <end position="152"/>
    </location>
</feature>
<protein>
    <submittedName>
        <fullName evidence="2">Uncharacterized protein</fullName>
    </submittedName>
</protein>
<sequence>MKKQVLIFVSTFLFVVLFYNQGIGINLSVFALALLGLSFVQKPELLQDRKALILALCVVLSCLSNAWLFTFTTFLAVVLSSFVFRYYTVEPELRLLIQAVVYCTNWFAFIVQVFQIDDWFQYNKSKQKNTFSKIFSYLILPFLILSVFFAIYLTSSDTLFGWYQRYELDIDAVIILIALLGFYFSFVFWNTKIYEPFKTLNRSLQFHFTASQKENLKPTFEFLEIGFEKRSGMITLVCLNIMLFFFIIVFNIEHFQTIPQHFSEYSSRIHEQINSLIGSIVLAMLVLLFYFKGALNFIKNNKTLVLLSKLWLILNGILILSAIIQNTIYIDALGLTYKRLGVYLFLILCGFGLFYSYRKIHFQQTNFYLVDKMSWILFYSLVVCSLFNWGNIITKYNLTKENVDFSYLLHLRGNEKTLLKYYQPEELDSQWLKEHIERKQNEKFLSSELYYKTISLK</sequence>
<feature type="transmembrane region" description="Helical" evidence="1">
    <location>
        <begin position="95"/>
        <end position="114"/>
    </location>
</feature>
<keyword evidence="1" id="KW-0472">Membrane</keyword>
<dbReference type="Proteomes" id="UP000231960">
    <property type="component" value="Unassembled WGS sequence"/>
</dbReference>
<dbReference type="AlphaFoldDB" id="A0A2M9R3V7"/>
<feature type="transmembrane region" description="Helical" evidence="1">
    <location>
        <begin position="233"/>
        <end position="252"/>
    </location>
</feature>
<accession>A0A2M9R3V7</accession>
<keyword evidence="1" id="KW-0812">Transmembrane</keyword>
<evidence type="ECO:0000313" key="2">
    <source>
        <dbReference type="EMBL" id="PJR03532.1"/>
    </source>
</evidence>
<feature type="transmembrane region" description="Helical" evidence="1">
    <location>
        <begin position="51"/>
        <end position="83"/>
    </location>
</feature>
<comment type="caution">
    <text evidence="2">The sequence shown here is derived from an EMBL/GenBank/DDBJ whole genome shotgun (WGS) entry which is preliminary data.</text>
</comment>
<feature type="transmembrane region" description="Helical" evidence="1">
    <location>
        <begin position="303"/>
        <end position="328"/>
    </location>
</feature>
<dbReference type="RefSeq" id="WP_100677100.1">
    <property type="nucleotide sequence ID" value="NZ_NIPO01000001.1"/>
</dbReference>
<evidence type="ECO:0000256" key="1">
    <source>
        <dbReference type="SAM" id="Phobius"/>
    </source>
</evidence>
<keyword evidence="1" id="KW-1133">Transmembrane helix</keyword>
<evidence type="ECO:0000313" key="3">
    <source>
        <dbReference type="Proteomes" id="UP000231960"/>
    </source>
</evidence>
<organism evidence="2 3">
    <name type="scientific">Avrilella dinanensis</name>
    <dbReference type="NCBI Taxonomy" id="2008672"/>
    <lineage>
        <taxon>Bacteria</taxon>
        <taxon>Pseudomonadati</taxon>
        <taxon>Bacteroidota</taxon>
        <taxon>Flavobacteriia</taxon>
        <taxon>Flavobacteriales</taxon>
        <taxon>Flavobacteriaceae</taxon>
        <taxon>Avrilella</taxon>
    </lineage>
</organism>
<dbReference type="InterPro" id="IPR025291">
    <property type="entry name" value="DUF4153"/>
</dbReference>
<reference evidence="2 3" key="1">
    <citation type="submission" date="2017-06" db="EMBL/GenBank/DDBJ databases">
        <title>Description of Avrilella dinanensis gen. nov. sp. nov.</title>
        <authorList>
            <person name="Leyer C."/>
            <person name="Sassi M."/>
            <person name="Minet J."/>
            <person name="Kayal S."/>
            <person name="Cattoir V."/>
        </authorList>
    </citation>
    <scope>NUCLEOTIDE SEQUENCE [LARGE SCALE GENOMIC DNA]</scope>
    <source>
        <strain evidence="2 3">UR159</strain>
    </source>
</reference>
<feature type="transmembrane region" description="Helical" evidence="1">
    <location>
        <begin position="369"/>
        <end position="390"/>
    </location>
</feature>
<dbReference type="EMBL" id="NIPO01000001">
    <property type="protein sequence ID" value="PJR03532.1"/>
    <property type="molecule type" value="Genomic_DNA"/>
</dbReference>
<feature type="transmembrane region" description="Helical" evidence="1">
    <location>
        <begin position="6"/>
        <end position="39"/>
    </location>
</feature>
<name>A0A2M9R3V7_9FLAO</name>
<feature type="transmembrane region" description="Helical" evidence="1">
    <location>
        <begin position="172"/>
        <end position="189"/>
    </location>
</feature>
<proteinExistence type="predicted"/>
<feature type="transmembrane region" description="Helical" evidence="1">
    <location>
        <begin position="272"/>
        <end position="291"/>
    </location>
</feature>